<reference evidence="1 2" key="1">
    <citation type="submission" date="2013-11" db="EMBL/GenBank/DDBJ databases">
        <title>The Genome Sequence of Phytophthora parasitica P1976.</title>
        <authorList>
            <consortium name="The Broad Institute Genomics Platform"/>
            <person name="Russ C."/>
            <person name="Tyler B."/>
            <person name="Panabieres F."/>
            <person name="Shan W."/>
            <person name="Tripathy S."/>
            <person name="Grunwald N."/>
            <person name="Machado M."/>
            <person name="Johnson C.S."/>
            <person name="Walker B."/>
            <person name="Young S."/>
            <person name="Zeng Q."/>
            <person name="Gargeya S."/>
            <person name="Fitzgerald M."/>
            <person name="Haas B."/>
            <person name="Abouelleil A."/>
            <person name="Allen A.W."/>
            <person name="Alvarado L."/>
            <person name="Arachchi H.M."/>
            <person name="Berlin A.M."/>
            <person name="Chapman S.B."/>
            <person name="Gainer-Dewar J."/>
            <person name="Goldberg J."/>
            <person name="Griggs A."/>
            <person name="Gujja S."/>
            <person name="Hansen M."/>
            <person name="Howarth C."/>
            <person name="Imamovic A."/>
            <person name="Ireland A."/>
            <person name="Larimer J."/>
            <person name="McCowan C."/>
            <person name="Murphy C."/>
            <person name="Pearson M."/>
            <person name="Poon T.W."/>
            <person name="Priest M."/>
            <person name="Roberts A."/>
            <person name="Saif S."/>
            <person name="Shea T."/>
            <person name="Sisk P."/>
            <person name="Sykes S."/>
            <person name="Wortman J."/>
            <person name="Nusbaum C."/>
            <person name="Birren B."/>
        </authorList>
    </citation>
    <scope>NUCLEOTIDE SEQUENCE [LARGE SCALE GENOMIC DNA]</scope>
    <source>
        <strain evidence="1 2">P1976</strain>
    </source>
</reference>
<organism evidence="1 2">
    <name type="scientific">Phytophthora nicotianae P1976</name>
    <dbReference type="NCBI Taxonomy" id="1317066"/>
    <lineage>
        <taxon>Eukaryota</taxon>
        <taxon>Sar</taxon>
        <taxon>Stramenopiles</taxon>
        <taxon>Oomycota</taxon>
        <taxon>Peronosporomycetes</taxon>
        <taxon>Peronosporales</taxon>
        <taxon>Peronosporaceae</taxon>
        <taxon>Phytophthora</taxon>
    </lineage>
</organism>
<dbReference type="AlphaFoldDB" id="A0A081ABX1"/>
<name>A0A081ABX1_PHYNI</name>
<evidence type="ECO:0000313" key="1">
    <source>
        <dbReference type="EMBL" id="ETO76382.1"/>
    </source>
</evidence>
<evidence type="ECO:0000313" key="2">
    <source>
        <dbReference type="Proteomes" id="UP000028582"/>
    </source>
</evidence>
<comment type="caution">
    <text evidence="1">The sequence shown here is derived from an EMBL/GenBank/DDBJ whole genome shotgun (WGS) entry which is preliminary data.</text>
</comment>
<dbReference type="Proteomes" id="UP000028582">
    <property type="component" value="Unassembled WGS sequence"/>
</dbReference>
<protein>
    <submittedName>
        <fullName evidence="1">Uncharacterized protein</fullName>
    </submittedName>
</protein>
<dbReference type="EMBL" id="ANJA01001551">
    <property type="protein sequence ID" value="ETO76382.1"/>
    <property type="molecule type" value="Genomic_DNA"/>
</dbReference>
<accession>A0A081ABX1</accession>
<proteinExistence type="predicted"/>
<sequence>MEDAASPSWPKSRWVEAGVWHGRHINRSSKAGQHRHNGKPYGARPLWCPGCAKSTLSVRTFQWPPPPISVRSRRENFSMPALGKEREQCILAALQGGPKAGYK</sequence>
<gene>
    <name evidence="1" type="ORF">F444_08211</name>
</gene>